<evidence type="ECO:0000313" key="2">
    <source>
        <dbReference type="EMBL" id="GJM98392.1"/>
    </source>
</evidence>
<organism evidence="2 3">
    <name type="scientific">Eleusine coracana subsp. coracana</name>
    <dbReference type="NCBI Taxonomy" id="191504"/>
    <lineage>
        <taxon>Eukaryota</taxon>
        <taxon>Viridiplantae</taxon>
        <taxon>Streptophyta</taxon>
        <taxon>Embryophyta</taxon>
        <taxon>Tracheophyta</taxon>
        <taxon>Spermatophyta</taxon>
        <taxon>Magnoliopsida</taxon>
        <taxon>Liliopsida</taxon>
        <taxon>Poales</taxon>
        <taxon>Poaceae</taxon>
        <taxon>PACMAD clade</taxon>
        <taxon>Chloridoideae</taxon>
        <taxon>Cynodonteae</taxon>
        <taxon>Eleusininae</taxon>
        <taxon>Eleusine</taxon>
    </lineage>
</organism>
<name>A0AAV5CIX4_ELECO</name>
<gene>
    <name evidence="2" type="primary">ga15402</name>
    <name evidence="2" type="ORF">PR202_ga15402</name>
</gene>
<accession>A0AAV5CIX4</accession>
<keyword evidence="3" id="KW-1185">Reference proteome</keyword>
<evidence type="ECO:0000256" key="1">
    <source>
        <dbReference type="SAM" id="MobiDB-lite"/>
    </source>
</evidence>
<feature type="region of interest" description="Disordered" evidence="1">
    <location>
        <begin position="190"/>
        <end position="230"/>
    </location>
</feature>
<dbReference type="AlphaFoldDB" id="A0AAV5CIX4"/>
<dbReference type="EMBL" id="BQKI01000007">
    <property type="protein sequence ID" value="GJM98392.1"/>
    <property type="molecule type" value="Genomic_DNA"/>
</dbReference>
<protein>
    <submittedName>
        <fullName evidence="2">Uncharacterized protein</fullName>
    </submittedName>
</protein>
<feature type="compositionally biased region" description="Low complexity" evidence="1">
    <location>
        <begin position="221"/>
        <end position="230"/>
    </location>
</feature>
<evidence type="ECO:0000313" key="3">
    <source>
        <dbReference type="Proteomes" id="UP001054889"/>
    </source>
</evidence>
<proteinExistence type="predicted"/>
<reference evidence="2" key="1">
    <citation type="journal article" date="2018" name="DNA Res.">
        <title>Multiple hybrid de novo genome assembly of finger millet, an orphan allotetraploid crop.</title>
        <authorList>
            <person name="Hatakeyama M."/>
            <person name="Aluri S."/>
            <person name="Balachadran M.T."/>
            <person name="Sivarajan S.R."/>
            <person name="Patrignani A."/>
            <person name="Gruter S."/>
            <person name="Poveda L."/>
            <person name="Shimizu-Inatsugi R."/>
            <person name="Baeten J."/>
            <person name="Francoijs K.J."/>
            <person name="Nataraja K.N."/>
            <person name="Reddy Y.A.N."/>
            <person name="Phadnis S."/>
            <person name="Ravikumar R.L."/>
            <person name="Schlapbach R."/>
            <person name="Sreeman S.M."/>
            <person name="Shimizu K.K."/>
        </authorList>
    </citation>
    <scope>NUCLEOTIDE SEQUENCE</scope>
</reference>
<feature type="region of interest" description="Disordered" evidence="1">
    <location>
        <begin position="1"/>
        <end position="26"/>
    </location>
</feature>
<reference evidence="2" key="2">
    <citation type="submission" date="2021-12" db="EMBL/GenBank/DDBJ databases">
        <title>Resequencing data analysis of finger millet.</title>
        <authorList>
            <person name="Hatakeyama M."/>
            <person name="Aluri S."/>
            <person name="Balachadran M.T."/>
            <person name="Sivarajan S.R."/>
            <person name="Poveda L."/>
            <person name="Shimizu-Inatsugi R."/>
            <person name="Schlapbach R."/>
            <person name="Sreeman S.M."/>
            <person name="Shimizu K.K."/>
        </authorList>
    </citation>
    <scope>NUCLEOTIDE SEQUENCE</scope>
</reference>
<dbReference type="PANTHER" id="PTHR35510">
    <property type="entry name" value="DBH-LIKE MONOOXYGENASE"/>
    <property type="match status" value="1"/>
</dbReference>
<dbReference type="Proteomes" id="UP001054889">
    <property type="component" value="Unassembled WGS sequence"/>
</dbReference>
<comment type="caution">
    <text evidence="2">The sequence shown here is derived from an EMBL/GenBank/DDBJ whole genome shotgun (WGS) entry which is preliminary data.</text>
</comment>
<dbReference type="PANTHER" id="PTHR35510:SF3">
    <property type="entry name" value="OS09G0494500 PROTEIN"/>
    <property type="match status" value="1"/>
</dbReference>
<sequence length="254" mass="27179">MRRSPGSTGCPSRPPKSAASYVPSSRPPPCLLSRVPLFPVLDLVADACVRVGIPQDAVVPSVEPASAVMPSPPQSFEVEEVPMSGEVAPPVNDERAIVVYQPAEAARNLLRGPLRPEAPLRVNPDWIRGIKSTVLQEASNHRALFEELASRDDNACLAMVPWAPAHVAQAAATTTSSAPGTEMMDADQDAEGAASMEVEQDAAGQPVPPIGFAMQGDAFHQQQQQQWPPQHCMAPQQLQVPATSYQPSPVTWSW</sequence>
<feature type="compositionally biased region" description="Polar residues" evidence="1">
    <location>
        <begin position="1"/>
        <end position="10"/>
    </location>
</feature>